<evidence type="ECO:0000313" key="2">
    <source>
        <dbReference type="EMBL" id="KAF0899645.1"/>
    </source>
</evidence>
<gene>
    <name evidence="2" type="ORF">E2562_020833</name>
</gene>
<evidence type="ECO:0000313" key="3">
    <source>
        <dbReference type="Proteomes" id="UP000479710"/>
    </source>
</evidence>
<name>A0A6G1CG88_9ORYZ</name>
<feature type="region of interest" description="Disordered" evidence="1">
    <location>
        <begin position="79"/>
        <end position="120"/>
    </location>
</feature>
<organism evidence="2 3">
    <name type="scientific">Oryza meyeriana var. granulata</name>
    <dbReference type="NCBI Taxonomy" id="110450"/>
    <lineage>
        <taxon>Eukaryota</taxon>
        <taxon>Viridiplantae</taxon>
        <taxon>Streptophyta</taxon>
        <taxon>Embryophyta</taxon>
        <taxon>Tracheophyta</taxon>
        <taxon>Spermatophyta</taxon>
        <taxon>Magnoliopsida</taxon>
        <taxon>Liliopsida</taxon>
        <taxon>Poales</taxon>
        <taxon>Poaceae</taxon>
        <taxon>BOP clade</taxon>
        <taxon>Oryzoideae</taxon>
        <taxon>Oryzeae</taxon>
        <taxon>Oryzinae</taxon>
        <taxon>Oryza</taxon>
        <taxon>Oryza meyeriana</taxon>
    </lineage>
</organism>
<evidence type="ECO:0000256" key="1">
    <source>
        <dbReference type="SAM" id="MobiDB-lite"/>
    </source>
</evidence>
<comment type="caution">
    <text evidence="2">The sequence shown here is derived from an EMBL/GenBank/DDBJ whole genome shotgun (WGS) entry which is preliminary data.</text>
</comment>
<reference evidence="2 3" key="1">
    <citation type="submission" date="2019-11" db="EMBL/GenBank/DDBJ databases">
        <title>Whole genome sequence of Oryza granulata.</title>
        <authorList>
            <person name="Li W."/>
        </authorList>
    </citation>
    <scope>NUCLEOTIDE SEQUENCE [LARGE SCALE GENOMIC DNA]</scope>
    <source>
        <strain evidence="3">cv. Menghai</strain>
        <tissue evidence="2">Leaf</tissue>
    </source>
</reference>
<dbReference type="AlphaFoldDB" id="A0A6G1CG88"/>
<protein>
    <submittedName>
        <fullName evidence="2">Uncharacterized protein</fullName>
    </submittedName>
</protein>
<accession>A0A6G1CG88</accession>
<keyword evidence="3" id="KW-1185">Reference proteome</keyword>
<dbReference type="EMBL" id="SPHZ02000009">
    <property type="protein sequence ID" value="KAF0899645.1"/>
    <property type="molecule type" value="Genomic_DNA"/>
</dbReference>
<proteinExistence type="predicted"/>
<sequence length="120" mass="12770">MLRTSCPAAAILAPLLIQPGEPRAPGRGRTVCAHPPGGLACQRVRDRAARTDSPAAWARRSLPITRMRHATLVSAIDRSVPPRPARSTQRNRRGMRCEPALATGGDDGSNNAIHPAASRP</sequence>
<dbReference type="Proteomes" id="UP000479710">
    <property type="component" value="Unassembled WGS sequence"/>
</dbReference>